<dbReference type="GO" id="GO:0005829">
    <property type="term" value="C:cytosol"/>
    <property type="evidence" value="ECO:0007669"/>
    <property type="project" value="UniProtKB-SubCell"/>
</dbReference>
<dbReference type="InterPro" id="IPR051249">
    <property type="entry name" value="NLRP_Inflammasome"/>
</dbReference>
<comment type="subcellular location">
    <subcellularLocation>
        <location evidence="1">Cytoplasm</location>
        <location evidence="1">Cytosol</location>
    </subcellularLocation>
</comment>
<feature type="domain" description="FIIND" evidence="7">
    <location>
        <begin position="1"/>
        <end position="237"/>
    </location>
</feature>
<accession>A0AAD6BHP9</accession>
<reference evidence="8" key="1">
    <citation type="submission" date="2022-11" db="EMBL/GenBank/DDBJ databases">
        <title>Chromosome-level genome of Pogonophryne albipinna.</title>
        <authorList>
            <person name="Jo E."/>
        </authorList>
    </citation>
    <scope>NUCLEOTIDE SEQUENCE</scope>
    <source>
        <strain evidence="8">SGF0006</strain>
        <tissue evidence="8">Muscle</tissue>
    </source>
</reference>
<dbReference type="InterPro" id="IPR001315">
    <property type="entry name" value="CARD"/>
</dbReference>
<dbReference type="InterPro" id="IPR025307">
    <property type="entry name" value="FIIND_dom"/>
</dbReference>
<gene>
    <name evidence="8" type="ORF">JOQ06_006205</name>
</gene>
<evidence type="ECO:0000256" key="1">
    <source>
        <dbReference type="ARBA" id="ARBA00004514"/>
    </source>
</evidence>
<dbReference type="PANTHER" id="PTHR46985:SF2">
    <property type="entry name" value="APOPTOSIS-ASSOCIATED SPECK-LIKE PROTEIN CONTAINING A CARD"/>
    <property type="match status" value="1"/>
</dbReference>
<dbReference type="AlphaFoldDB" id="A0AAD6BHP9"/>
<dbReference type="PROSITE" id="PS51830">
    <property type="entry name" value="FIIND"/>
    <property type="match status" value="1"/>
</dbReference>
<dbReference type="PROSITE" id="PS50209">
    <property type="entry name" value="CARD"/>
    <property type="match status" value="1"/>
</dbReference>
<keyword evidence="2" id="KW-0963">Cytoplasm</keyword>
<organism evidence="8 9">
    <name type="scientific">Pogonophryne albipinna</name>
    <dbReference type="NCBI Taxonomy" id="1090488"/>
    <lineage>
        <taxon>Eukaryota</taxon>
        <taxon>Metazoa</taxon>
        <taxon>Chordata</taxon>
        <taxon>Craniata</taxon>
        <taxon>Vertebrata</taxon>
        <taxon>Euteleostomi</taxon>
        <taxon>Actinopterygii</taxon>
        <taxon>Neopterygii</taxon>
        <taxon>Teleostei</taxon>
        <taxon>Neoteleostei</taxon>
        <taxon>Acanthomorphata</taxon>
        <taxon>Eupercaria</taxon>
        <taxon>Perciformes</taxon>
        <taxon>Notothenioidei</taxon>
        <taxon>Pogonophryne</taxon>
    </lineage>
</organism>
<evidence type="ECO:0000256" key="4">
    <source>
        <dbReference type="ARBA" id="ARBA00022859"/>
    </source>
</evidence>
<dbReference type="InterPro" id="IPR011029">
    <property type="entry name" value="DEATH-like_dom_sf"/>
</dbReference>
<evidence type="ECO:0000313" key="8">
    <source>
        <dbReference type="EMBL" id="KAJ4943707.1"/>
    </source>
</evidence>
<evidence type="ECO:0000259" key="6">
    <source>
        <dbReference type="PROSITE" id="PS50209"/>
    </source>
</evidence>
<evidence type="ECO:0000256" key="5">
    <source>
        <dbReference type="ARBA" id="ARBA00023198"/>
    </source>
</evidence>
<feature type="domain" description="CARD" evidence="6">
    <location>
        <begin position="241"/>
        <end position="336"/>
    </location>
</feature>
<dbReference type="Pfam" id="PF23679">
    <property type="entry name" value="UPA-FIIND"/>
    <property type="match status" value="1"/>
</dbReference>
<evidence type="ECO:0008006" key="10">
    <source>
        <dbReference type="Google" id="ProtNLM"/>
    </source>
</evidence>
<sequence length="342" mass="38660">MAQEAELLYRTVPWDESLLQSAGKQAAGPLFDVKSSDEAAVCQLRLPHSETEDALLLDGLLSVVHITDEGLSILEPLEVTHTHVVVKVLHLSSFGLIIDKFKRLLKWRIKGQILLLLRPPGKEEQILDVFLLQNNVREEEVVKKHRRAVNIPISSDCELDIDHSYSVHCEPEGFFIQPESKTFDSRFGPNYHPTFQVTLTTSTERVALKVKDQGGNVVWSYRVSLEDPRKELSQRNVPAWSSVRADQWLLSVRTEFKERVSPPLLKDLLDKLLESGVIIESEMESARTKSRNDGGRDGALEVLDVVRKKGAAASRVLINALRELDPYLYEELELKKNLVEGV</sequence>
<name>A0AAD6BHP9_9TELE</name>
<evidence type="ECO:0000313" key="9">
    <source>
        <dbReference type="Proteomes" id="UP001219934"/>
    </source>
</evidence>
<keyword evidence="5" id="KW-0395">Inflammatory response</keyword>
<keyword evidence="3" id="KW-0399">Innate immunity</keyword>
<dbReference type="EMBL" id="JAPTMU010000005">
    <property type="protein sequence ID" value="KAJ4943707.1"/>
    <property type="molecule type" value="Genomic_DNA"/>
</dbReference>
<dbReference type="SUPFAM" id="SSF47986">
    <property type="entry name" value="DEATH domain"/>
    <property type="match status" value="1"/>
</dbReference>
<protein>
    <recommendedName>
        <fullName evidence="10">Caspase recruitment domain-containing protein 8-like</fullName>
    </recommendedName>
</protein>
<evidence type="ECO:0000256" key="3">
    <source>
        <dbReference type="ARBA" id="ARBA00022588"/>
    </source>
</evidence>
<proteinExistence type="predicted"/>
<keyword evidence="4" id="KW-0391">Immunity</keyword>
<evidence type="ECO:0000259" key="7">
    <source>
        <dbReference type="PROSITE" id="PS51830"/>
    </source>
</evidence>
<dbReference type="GO" id="GO:0042981">
    <property type="term" value="P:regulation of apoptotic process"/>
    <property type="evidence" value="ECO:0007669"/>
    <property type="project" value="InterPro"/>
</dbReference>
<dbReference type="Pfam" id="PF13553">
    <property type="entry name" value="FIIND"/>
    <property type="match status" value="1"/>
</dbReference>
<dbReference type="GO" id="GO:0045087">
    <property type="term" value="P:innate immune response"/>
    <property type="evidence" value="ECO:0007669"/>
    <property type="project" value="UniProtKB-KW"/>
</dbReference>
<dbReference type="Pfam" id="PF00619">
    <property type="entry name" value="CARD"/>
    <property type="match status" value="1"/>
</dbReference>
<dbReference type="Proteomes" id="UP001219934">
    <property type="component" value="Unassembled WGS sequence"/>
</dbReference>
<dbReference type="Gene3D" id="1.10.533.10">
    <property type="entry name" value="Death Domain, Fas"/>
    <property type="match status" value="1"/>
</dbReference>
<dbReference type="SMART" id="SM00114">
    <property type="entry name" value="CARD"/>
    <property type="match status" value="1"/>
</dbReference>
<evidence type="ECO:0000256" key="2">
    <source>
        <dbReference type="ARBA" id="ARBA00022490"/>
    </source>
</evidence>
<keyword evidence="9" id="KW-1185">Reference proteome</keyword>
<dbReference type="PANTHER" id="PTHR46985">
    <property type="entry name" value="NACHT, LRR AND PYD DOMAINS-CONTAINING PROTEIN 1"/>
    <property type="match status" value="1"/>
</dbReference>
<dbReference type="GO" id="GO:0006954">
    <property type="term" value="P:inflammatory response"/>
    <property type="evidence" value="ECO:0007669"/>
    <property type="project" value="UniProtKB-KW"/>
</dbReference>
<comment type="caution">
    <text evidence="8">The sequence shown here is derived from an EMBL/GenBank/DDBJ whole genome shotgun (WGS) entry which is preliminary data.</text>
</comment>